<dbReference type="Pfam" id="PF03407">
    <property type="entry name" value="Nucleotid_trans"/>
    <property type="match status" value="1"/>
</dbReference>
<dbReference type="InParanoid" id="A0A096P9I2"/>
<feature type="signal peptide" evidence="2">
    <location>
        <begin position="1"/>
        <end position="29"/>
    </location>
</feature>
<dbReference type="GO" id="GO:0005794">
    <property type="term" value="C:Golgi apparatus"/>
    <property type="evidence" value="ECO:0007669"/>
    <property type="project" value="TreeGrafter"/>
</dbReference>
<evidence type="ECO:0000259" key="3">
    <source>
        <dbReference type="Pfam" id="PF03407"/>
    </source>
</evidence>
<dbReference type="RefSeq" id="XP_022840853.1">
    <property type="nucleotide sequence ID" value="XM_022985172.1"/>
</dbReference>
<dbReference type="PANTHER" id="PTHR46936:SF1">
    <property type="entry name" value="ARABINOSYLTRANSFERASE XEG113"/>
    <property type="match status" value="1"/>
</dbReference>
<evidence type="ECO:0000313" key="5">
    <source>
        <dbReference type="Proteomes" id="UP000009170"/>
    </source>
</evidence>
<dbReference type="GO" id="GO:0052325">
    <property type="term" value="P:cell wall pectin biosynthetic process"/>
    <property type="evidence" value="ECO:0007669"/>
    <property type="project" value="TreeGrafter"/>
</dbReference>
<gene>
    <name evidence="4" type="ORF">OT_ostta02g04620</name>
</gene>
<dbReference type="InterPro" id="IPR005069">
    <property type="entry name" value="Nucl-diP-sugar_transferase"/>
</dbReference>
<sequence>MLAPSRASKRRRRWTSILLVLAFVSIALGARRRRLDDRRATPSGDDDATVIQTPRRPEAVAARDGVDARSAAHIGGRARDERDANGATASSAAAAATRAGATPNASVVVVTFANARVGDAVVNWVRHIRALRSSALTGVVAALDEGASTRARALGVATYAATHDDLDHDASHASANWRAFCAMMVGELVRVVEAGFHVALSDVDVAWTRDPTAYFLCERDVDGCEEIKDADVMISSDNLSPTTDWGRGARYARGGVFNTGVVYVKSSARGAAFLREWREHLLATTGPYAALTSHQQVFNKMVREHNAWPGIDVAEGAPERTRVLESGAPLSTGLKIKIGALPLKLFANGHGYFVQGANARGGDREDDRLRPYAVHATYTFDGSGNDAKRYRFKEAGLWMGDDDDAATETTYLTFDFPNVDVNSTEPNIGDHVKVARANVRALIKAFAYAVALNRTLAIPPSPCRCDKVWGGHDNVFKAKCRYPGADSENYLPGVCPLDHFVSPRKIKAAGGDFVPLASVPPDAARAGTRVDWNATDRTIDAIARFDAPVVSLGSIDAAPELDVDAIRDRSARARALAVRRAASTPEPWCAECLPDKCARWIPAHVLALGAVFPARGGAQEMWCVDFTL</sequence>
<feature type="chain" id="PRO_5001929605" evidence="2">
    <location>
        <begin position="30"/>
        <end position="628"/>
    </location>
</feature>
<evidence type="ECO:0000313" key="4">
    <source>
        <dbReference type="EMBL" id="CEG01220.1"/>
    </source>
</evidence>
<keyword evidence="2" id="KW-0732">Signal</keyword>
<dbReference type="PANTHER" id="PTHR46936">
    <property type="entry name" value="ARABINOSYLTRANSFERASE XEG113"/>
    <property type="match status" value="1"/>
</dbReference>
<feature type="region of interest" description="Disordered" evidence="1">
    <location>
        <begin position="34"/>
        <end position="86"/>
    </location>
</feature>
<proteinExistence type="predicted"/>
<organism evidence="4 5">
    <name type="scientific">Ostreococcus tauri</name>
    <name type="common">Marine green alga</name>
    <dbReference type="NCBI Taxonomy" id="70448"/>
    <lineage>
        <taxon>Eukaryota</taxon>
        <taxon>Viridiplantae</taxon>
        <taxon>Chlorophyta</taxon>
        <taxon>Mamiellophyceae</taxon>
        <taxon>Mamiellales</taxon>
        <taxon>Bathycoccaceae</taxon>
        <taxon>Ostreococcus</taxon>
    </lineage>
</organism>
<dbReference type="GO" id="GO:0052636">
    <property type="term" value="F:arabinosyltransferase activity"/>
    <property type="evidence" value="ECO:0007669"/>
    <property type="project" value="TreeGrafter"/>
</dbReference>
<protein>
    <submittedName>
        <fullName evidence="4">Nucleotide-diphospho-sugar transferase</fullName>
    </submittedName>
</protein>
<dbReference type="Proteomes" id="UP000009170">
    <property type="component" value="Unassembled WGS sequence"/>
</dbReference>
<dbReference type="GeneID" id="9837046"/>
<evidence type="ECO:0000256" key="2">
    <source>
        <dbReference type="SAM" id="SignalP"/>
    </source>
</evidence>
<feature type="domain" description="Nucleotide-diphospho-sugar transferase" evidence="3">
    <location>
        <begin position="139"/>
        <end position="391"/>
    </location>
</feature>
<evidence type="ECO:0000256" key="1">
    <source>
        <dbReference type="SAM" id="MobiDB-lite"/>
    </source>
</evidence>
<name>A0A096P9I2_OSTTA</name>
<reference evidence="4 5" key="2">
    <citation type="journal article" date="2014" name="BMC Genomics">
        <title>An improved genome of the model marine alga Ostreococcus tauri unfolds by assessing Illumina de novo assemblies.</title>
        <authorList>
            <person name="Blanc-Mathieu R."/>
            <person name="Verhelst B."/>
            <person name="Derelle E."/>
            <person name="Rombauts S."/>
            <person name="Bouget F.Y."/>
            <person name="Carre I."/>
            <person name="Chateau A."/>
            <person name="Eyre-Walker A."/>
            <person name="Grimsley N."/>
            <person name="Moreau H."/>
            <person name="Piegu B."/>
            <person name="Rivals E."/>
            <person name="Schackwitz W."/>
            <person name="Van de Peer Y."/>
            <person name="Piganeau G."/>
        </authorList>
    </citation>
    <scope>NUCLEOTIDE SEQUENCE [LARGE SCALE GENOMIC DNA]</scope>
    <source>
        <strain evidence="5">OTTH 0595 / CCAP 157/2 / RCC745</strain>
    </source>
</reference>
<dbReference type="OrthoDB" id="540503at2759"/>
<accession>A0A096P9I2</accession>
<keyword evidence="4" id="KW-0808">Transferase</keyword>
<keyword evidence="5" id="KW-1185">Reference proteome</keyword>
<dbReference type="InterPro" id="IPR053250">
    <property type="entry name" value="Glycosyltransferase_77"/>
</dbReference>
<dbReference type="KEGG" id="ota:OT_ostta02g04620"/>
<comment type="caution">
    <text evidence="4">The sequence shown here is derived from an EMBL/GenBank/DDBJ whole genome shotgun (WGS) entry which is preliminary data.</text>
</comment>
<dbReference type="EMBL" id="CAID01000002">
    <property type="protein sequence ID" value="CEG01220.1"/>
    <property type="molecule type" value="Genomic_DNA"/>
</dbReference>
<dbReference type="AlphaFoldDB" id="A0A096P9I2"/>
<reference evidence="5" key="1">
    <citation type="journal article" date="2006" name="Proc. Natl. Acad. Sci. U.S.A.">
        <title>Genome analysis of the smallest free-living eukaryote Ostreococcus tauri unveils many unique features.</title>
        <authorList>
            <person name="Derelle E."/>
            <person name="Ferraz C."/>
            <person name="Rombauts S."/>
            <person name="Rouze P."/>
            <person name="Worden A.Z."/>
            <person name="Robbens S."/>
            <person name="Partensky F."/>
            <person name="Degroeve S."/>
            <person name="Echeynie S."/>
            <person name="Cooke R."/>
            <person name="Saeys Y."/>
            <person name="Wuyts J."/>
            <person name="Jabbari K."/>
            <person name="Bowler C."/>
            <person name="Panaud O."/>
            <person name="Piegu B."/>
            <person name="Ball S.G."/>
            <person name="Ral J.-P."/>
            <person name="Bouget F.-Y."/>
            <person name="Piganeau G."/>
            <person name="De Baets B."/>
            <person name="Picard A."/>
            <person name="Delseny M."/>
            <person name="Demaille J."/>
            <person name="Van de Peer Y."/>
            <person name="Moreau H."/>
        </authorList>
    </citation>
    <scope>NUCLEOTIDE SEQUENCE [LARGE SCALE GENOMIC DNA]</scope>
    <source>
        <strain evidence="5">OTTH 0595 / CCAP 157/2 / RCC745</strain>
    </source>
</reference>